<dbReference type="InterPro" id="IPR001466">
    <property type="entry name" value="Beta-lactam-related"/>
</dbReference>
<dbReference type="Pfam" id="PF00144">
    <property type="entry name" value="Beta-lactamase"/>
    <property type="match status" value="1"/>
</dbReference>
<protein>
    <submittedName>
        <fullName evidence="2">CubicO group peptidase (Beta-lactamase class C family)</fullName>
    </submittedName>
</protein>
<dbReference type="Proteomes" id="UP000295560">
    <property type="component" value="Unassembled WGS sequence"/>
</dbReference>
<dbReference type="Gene3D" id="3.40.710.10">
    <property type="entry name" value="DD-peptidase/beta-lactamase superfamily"/>
    <property type="match status" value="1"/>
</dbReference>
<reference evidence="2 3" key="1">
    <citation type="submission" date="2019-03" db="EMBL/GenBank/DDBJ databases">
        <title>Sequencing the genomes of 1000 actinobacteria strains.</title>
        <authorList>
            <person name="Klenk H.-P."/>
        </authorList>
    </citation>
    <scope>NUCLEOTIDE SEQUENCE [LARGE SCALE GENOMIC DNA]</scope>
    <source>
        <strain evidence="2 3">DSM 44969</strain>
    </source>
</reference>
<dbReference type="PANTHER" id="PTHR43283">
    <property type="entry name" value="BETA-LACTAMASE-RELATED"/>
    <property type="match status" value="1"/>
</dbReference>
<evidence type="ECO:0000259" key="1">
    <source>
        <dbReference type="Pfam" id="PF00144"/>
    </source>
</evidence>
<name>A0A4R1HX46_PSEEN</name>
<dbReference type="EMBL" id="SMFZ01000001">
    <property type="protein sequence ID" value="TCK24619.1"/>
    <property type="molecule type" value="Genomic_DNA"/>
</dbReference>
<keyword evidence="3" id="KW-1185">Reference proteome</keyword>
<proteinExistence type="predicted"/>
<dbReference type="OrthoDB" id="4281716at2"/>
<evidence type="ECO:0000313" key="2">
    <source>
        <dbReference type="EMBL" id="TCK24619.1"/>
    </source>
</evidence>
<gene>
    <name evidence="2" type="ORF">EV378_0393</name>
</gene>
<dbReference type="PANTHER" id="PTHR43283:SF3">
    <property type="entry name" value="BETA-LACTAMASE FAMILY PROTEIN (AFU_ORTHOLOGUE AFUA_5G07500)"/>
    <property type="match status" value="1"/>
</dbReference>
<dbReference type="InterPro" id="IPR050789">
    <property type="entry name" value="Diverse_Enzym_Activities"/>
</dbReference>
<dbReference type="InterPro" id="IPR012338">
    <property type="entry name" value="Beta-lactam/transpept-like"/>
</dbReference>
<comment type="caution">
    <text evidence="2">The sequence shown here is derived from an EMBL/GenBank/DDBJ whole genome shotgun (WGS) entry which is preliminary data.</text>
</comment>
<dbReference type="SUPFAM" id="SSF56601">
    <property type="entry name" value="beta-lactamase/transpeptidase-like"/>
    <property type="match status" value="1"/>
</dbReference>
<dbReference type="AlphaFoldDB" id="A0A4R1HX46"/>
<feature type="domain" description="Beta-lactamase-related" evidence="1">
    <location>
        <begin position="23"/>
        <end position="364"/>
    </location>
</feature>
<sequence length="388" mass="41838">MQVAAPESVGFDPTRLQRLHDALDADVTEGTYDGALVAVGRNGQLAALEEVGYFDRQTQQPIKQTDLLLTMSVNKQFLNVVALSFVERGLLQLTQPIVEVLPEFGQRGKNRVALWHVLTHTSGVFSGVAPLPPEDLAQYQKWAEYVSGTAPESEPGTQVIYSLLGAHAVLASVLVAVDPDKRTLRQVLQDELFDPVGMADTSLGPSGDGRPIAPVVQRYSRPSGIFHAAEIEAVGGLITAEGTEMPGGGGITSIHDLWRFAEMLRAGGVAGENRILSPATIDLATRNWTGDKVNSLFNYAVDIRNWQPWPATVGLGFFVRGEALTPGPLPNLASSRSYGGWGAGSTIFWVDPERDLTFAMLTTGILEDTDHIVRCQKLSDLVLAAVVE</sequence>
<organism evidence="2 3">
    <name type="scientific">Pseudonocardia endophytica</name>
    <dbReference type="NCBI Taxonomy" id="401976"/>
    <lineage>
        <taxon>Bacteria</taxon>
        <taxon>Bacillati</taxon>
        <taxon>Actinomycetota</taxon>
        <taxon>Actinomycetes</taxon>
        <taxon>Pseudonocardiales</taxon>
        <taxon>Pseudonocardiaceae</taxon>
        <taxon>Pseudonocardia</taxon>
    </lineage>
</organism>
<evidence type="ECO:0000313" key="3">
    <source>
        <dbReference type="Proteomes" id="UP000295560"/>
    </source>
</evidence>
<accession>A0A4R1HX46</accession>